<dbReference type="PANTHER" id="PTHR23502:SF186">
    <property type="entry name" value="MAJOR FACILITATOR SUPERFAMILY (MFS) PROFILE DOMAIN-CONTAINING PROTEIN"/>
    <property type="match status" value="1"/>
</dbReference>
<comment type="function">
    <text evidence="9">MFS transporter; part of the gene cluster that mediates the biosynthesis of cercosporin, a light-activated, non-host-selective toxin. The perylenequinone chromophore of cercosporin absorbs light energy to attain an electronically-activated triplet state and produces active oxygen species such as the hydroxyl radical, superoxide, hydrogen peroxide or singlet oxygen upon reaction with oxygen molecules. These reactive oxygen species cause damage to various cellular components including lipids, proteins and nucleic acids. Responsible for secretion and accumulation of cercosporin, but does not play any roles in self-protection against the toxicity of cercosporin.</text>
</comment>
<keyword evidence="2" id="KW-0813">Transport</keyword>
<proteinExistence type="inferred from homology"/>
<reference evidence="15 16" key="1">
    <citation type="submission" date="2015-03" db="EMBL/GenBank/DDBJ databases">
        <title>RNA-seq based gene annotation and comparative genomics of four Zymoseptoria species reveal species-specific pathogenicity related genes and transposable element activity.</title>
        <authorList>
            <person name="Grandaubert J."/>
            <person name="Bhattacharyya A."/>
            <person name="Stukenbrock E.H."/>
        </authorList>
    </citation>
    <scope>NUCLEOTIDE SEQUENCE [LARGE SCALE GENOMIC DNA]</scope>
    <source>
        <strain evidence="15 16">Zb18110</strain>
    </source>
</reference>
<evidence type="ECO:0000256" key="1">
    <source>
        <dbReference type="ARBA" id="ARBA00004651"/>
    </source>
</evidence>
<feature type="transmembrane region" description="Helical" evidence="13">
    <location>
        <begin position="211"/>
        <end position="232"/>
    </location>
</feature>
<feature type="transmembrane region" description="Helical" evidence="13">
    <location>
        <begin position="88"/>
        <end position="112"/>
    </location>
</feature>
<dbReference type="AlphaFoldDB" id="A0A0F4GXQ0"/>
<evidence type="ECO:0000256" key="3">
    <source>
        <dbReference type="ARBA" id="ARBA00022475"/>
    </source>
</evidence>
<feature type="domain" description="Major facilitator superfamily (MFS) profile" evidence="14">
    <location>
        <begin position="59"/>
        <end position="486"/>
    </location>
</feature>
<feature type="transmembrane region" description="Helical" evidence="13">
    <location>
        <begin position="183"/>
        <end position="205"/>
    </location>
</feature>
<dbReference type="PROSITE" id="PS50850">
    <property type="entry name" value="MFS"/>
    <property type="match status" value="1"/>
</dbReference>
<dbReference type="InterPro" id="IPR020846">
    <property type="entry name" value="MFS_dom"/>
</dbReference>
<dbReference type="Pfam" id="PF07690">
    <property type="entry name" value="MFS_1"/>
    <property type="match status" value="1"/>
</dbReference>
<evidence type="ECO:0000256" key="4">
    <source>
        <dbReference type="ARBA" id="ARBA00022692"/>
    </source>
</evidence>
<evidence type="ECO:0000256" key="13">
    <source>
        <dbReference type="SAM" id="Phobius"/>
    </source>
</evidence>
<gene>
    <name evidence="15" type="ORF">TI39_contig307g00069</name>
</gene>
<dbReference type="EMBL" id="LAFY01000299">
    <property type="protein sequence ID" value="KJY00966.1"/>
    <property type="molecule type" value="Genomic_DNA"/>
</dbReference>
<evidence type="ECO:0000256" key="2">
    <source>
        <dbReference type="ARBA" id="ARBA00022448"/>
    </source>
</evidence>
<feature type="transmembrane region" description="Helical" evidence="13">
    <location>
        <begin position="367"/>
        <end position="386"/>
    </location>
</feature>
<dbReference type="Proteomes" id="UP000033647">
    <property type="component" value="Unassembled WGS sequence"/>
</dbReference>
<dbReference type="InterPro" id="IPR011701">
    <property type="entry name" value="MFS"/>
</dbReference>
<name>A0A0F4GXQ0_9PEZI</name>
<dbReference type="GO" id="GO:0022857">
    <property type="term" value="F:transmembrane transporter activity"/>
    <property type="evidence" value="ECO:0007669"/>
    <property type="project" value="InterPro"/>
</dbReference>
<feature type="transmembrane region" description="Helical" evidence="13">
    <location>
        <begin position="392"/>
        <end position="417"/>
    </location>
</feature>
<keyword evidence="4 13" id="KW-0812">Transmembrane</keyword>
<dbReference type="PANTHER" id="PTHR23502">
    <property type="entry name" value="MAJOR FACILITATOR SUPERFAMILY"/>
    <property type="match status" value="1"/>
</dbReference>
<evidence type="ECO:0000256" key="9">
    <source>
        <dbReference type="ARBA" id="ARBA00053977"/>
    </source>
</evidence>
<dbReference type="InterPro" id="IPR036259">
    <property type="entry name" value="MFS_trans_sf"/>
</dbReference>
<feature type="transmembrane region" description="Helical" evidence="13">
    <location>
        <begin position="326"/>
        <end position="346"/>
    </location>
</feature>
<organism evidence="15 16">
    <name type="scientific">Zymoseptoria brevis</name>
    <dbReference type="NCBI Taxonomy" id="1047168"/>
    <lineage>
        <taxon>Eukaryota</taxon>
        <taxon>Fungi</taxon>
        <taxon>Dikarya</taxon>
        <taxon>Ascomycota</taxon>
        <taxon>Pezizomycotina</taxon>
        <taxon>Dothideomycetes</taxon>
        <taxon>Dothideomycetidae</taxon>
        <taxon>Mycosphaerellales</taxon>
        <taxon>Mycosphaerellaceae</taxon>
        <taxon>Zymoseptoria</taxon>
    </lineage>
</organism>
<keyword evidence="6 13" id="KW-0472">Membrane</keyword>
<evidence type="ECO:0000256" key="8">
    <source>
        <dbReference type="ARBA" id="ARBA00038459"/>
    </source>
</evidence>
<comment type="subcellular location">
    <subcellularLocation>
        <location evidence="1">Cell membrane</location>
        <topology evidence="1">Multi-pass membrane protein</topology>
    </subcellularLocation>
</comment>
<accession>A0A0F4GXQ0</accession>
<feature type="transmembrane region" description="Helical" evidence="13">
    <location>
        <begin position="457"/>
        <end position="480"/>
    </location>
</feature>
<keyword evidence="3" id="KW-1003">Cell membrane</keyword>
<feature type="transmembrane region" description="Helical" evidence="13">
    <location>
        <begin position="289"/>
        <end position="314"/>
    </location>
</feature>
<feature type="transmembrane region" description="Helical" evidence="13">
    <location>
        <begin position="424"/>
        <end position="445"/>
    </location>
</feature>
<sequence>MATFGARLEQTLSRPTAKPYRSGKITDTQVHLNERGTVDFGPDDIENPKNWSTGRRWYITVVAILLTTNATFASSSPSANVVGISEEFGIPVLTANLVTTLFLLGYCFGPLFWAPLSEYYGRRFVFYISFTIYAAFNFLGAFTPTFAGLLIGRFITGVAASCPLSNAPGVLADLWPPIERGNAMVVFSIMTVAGPASGPVVAGFLELTENWRWTFYVLLWLSVPTLILMFTIPETLPSKVLTNKAKRIRAAKIPGYENVQSDVEAANQSLQSIFRIALTRPWRILIDPISLLLAIYLSVVYALIYMLFTIYPIVFQEKRGWNSGVGSLPLIGQLVGALVAGAMVFYESTLARKKMMAGVARTPEDRMPLAMIGGIGFPVTMFWFAWSANYNSVHWAVPTLGGTFLATSTVLLFVACLNYLSDTYLIYAASAVAANTVCRSLFGAISPLFTKAMFDALGVGGAGSLIGGIACLLAPIPFMFQKYGARIRERSRFAPTKELKPTASDGSSNDDVAQTKRDSFDAEAELDEQAGLPMQRIEKGGSRSSDALDQSGDPYLDADGIEKAERLNSTGGRLL</sequence>
<dbReference type="STRING" id="1047168.A0A0F4GXQ0"/>
<comment type="caution">
    <text evidence="15">The sequence shown here is derived from an EMBL/GenBank/DDBJ whole genome shotgun (WGS) entry which is preliminary data.</text>
</comment>
<dbReference type="SUPFAM" id="SSF103473">
    <property type="entry name" value="MFS general substrate transporter"/>
    <property type="match status" value="1"/>
</dbReference>
<dbReference type="GO" id="GO:0005886">
    <property type="term" value="C:plasma membrane"/>
    <property type="evidence" value="ECO:0007669"/>
    <property type="project" value="UniProtKB-SubCell"/>
</dbReference>
<feature type="transmembrane region" description="Helical" evidence="13">
    <location>
        <begin position="150"/>
        <end position="171"/>
    </location>
</feature>
<evidence type="ECO:0000256" key="10">
    <source>
        <dbReference type="ARBA" id="ARBA00069139"/>
    </source>
</evidence>
<feature type="transmembrane region" description="Helical" evidence="13">
    <location>
        <begin position="124"/>
        <end position="144"/>
    </location>
</feature>
<evidence type="ECO:0000256" key="7">
    <source>
        <dbReference type="ARBA" id="ARBA00038347"/>
    </source>
</evidence>
<feature type="transmembrane region" description="Helical" evidence="13">
    <location>
        <begin position="57"/>
        <end position="76"/>
    </location>
</feature>
<evidence type="ECO:0000256" key="11">
    <source>
        <dbReference type="ARBA" id="ARBA00077167"/>
    </source>
</evidence>
<keyword evidence="16" id="KW-1185">Reference proteome</keyword>
<evidence type="ECO:0000256" key="6">
    <source>
        <dbReference type="ARBA" id="ARBA00023136"/>
    </source>
</evidence>
<feature type="region of interest" description="Disordered" evidence="12">
    <location>
        <begin position="494"/>
        <end position="575"/>
    </location>
</feature>
<protein>
    <recommendedName>
        <fullName evidence="10">Cercosporin MFS transporter CTB4</fullName>
    </recommendedName>
    <alternativeName>
        <fullName evidence="11">Cercosporin toxin biosynthesis cluster protein 4</fullName>
    </alternativeName>
</protein>
<dbReference type="OrthoDB" id="6770063at2759"/>
<evidence type="ECO:0000313" key="16">
    <source>
        <dbReference type="Proteomes" id="UP000033647"/>
    </source>
</evidence>
<comment type="similarity">
    <text evidence="8">Belongs to the major facilitator superfamily. DHA1 family. Polyamines/proton antiporter (TC 2.A.1.2.16) subfamily.</text>
</comment>
<dbReference type="CDD" id="cd17323">
    <property type="entry name" value="MFS_Tpo1_MDR_like"/>
    <property type="match status" value="1"/>
</dbReference>
<evidence type="ECO:0000313" key="15">
    <source>
        <dbReference type="EMBL" id="KJY00966.1"/>
    </source>
</evidence>
<keyword evidence="5 13" id="KW-1133">Transmembrane helix</keyword>
<evidence type="ECO:0000256" key="12">
    <source>
        <dbReference type="SAM" id="MobiDB-lite"/>
    </source>
</evidence>
<comment type="similarity">
    <text evidence="7">Belongs to the major facilitator superfamily. CAR1 family.</text>
</comment>
<dbReference type="Gene3D" id="1.20.1250.20">
    <property type="entry name" value="MFS general substrate transporter like domains"/>
    <property type="match status" value="1"/>
</dbReference>
<evidence type="ECO:0000256" key="5">
    <source>
        <dbReference type="ARBA" id="ARBA00022989"/>
    </source>
</evidence>
<dbReference type="FunFam" id="1.20.1250.20:FF:000011">
    <property type="entry name" value="MFS multidrug transporter, putative"/>
    <property type="match status" value="1"/>
</dbReference>
<evidence type="ECO:0000259" key="14">
    <source>
        <dbReference type="PROSITE" id="PS50850"/>
    </source>
</evidence>